<dbReference type="RefSeq" id="WP_068483141.1">
    <property type="nucleotide sequence ID" value="NZ_CP018760.1"/>
</dbReference>
<feature type="domain" description="DNA methylase adenine-specific" evidence="8">
    <location>
        <begin position="163"/>
        <end position="493"/>
    </location>
</feature>
<evidence type="ECO:0000256" key="5">
    <source>
        <dbReference type="ARBA" id="ARBA00022691"/>
    </source>
</evidence>
<dbReference type="PANTHER" id="PTHR42933">
    <property type="entry name" value="SLR6095 PROTEIN"/>
    <property type="match status" value="1"/>
</dbReference>
<keyword evidence="6" id="KW-0680">Restriction system</keyword>
<dbReference type="EC" id="2.1.1.72" evidence="2"/>
<dbReference type="STRING" id="1836467.BTR34_16345"/>
<dbReference type="GO" id="GO:0009307">
    <property type="term" value="P:DNA restriction-modification system"/>
    <property type="evidence" value="ECO:0007669"/>
    <property type="project" value="UniProtKB-KW"/>
</dbReference>
<evidence type="ECO:0000256" key="4">
    <source>
        <dbReference type="ARBA" id="ARBA00022679"/>
    </source>
</evidence>
<feature type="domain" description="N6 adenine-specific DNA methyltransferase N-terminal" evidence="9">
    <location>
        <begin position="10"/>
        <end position="143"/>
    </location>
</feature>
<dbReference type="EMBL" id="LZFP01000004">
    <property type="protein sequence ID" value="OBR41033.1"/>
    <property type="molecule type" value="Genomic_DNA"/>
</dbReference>
<dbReference type="PROSITE" id="PS00092">
    <property type="entry name" value="N6_MTASE"/>
    <property type="match status" value="1"/>
</dbReference>
<dbReference type="GO" id="GO:0008170">
    <property type="term" value="F:N-methyltransferase activity"/>
    <property type="evidence" value="ECO:0007669"/>
    <property type="project" value="InterPro"/>
</dbReference>
<name>A0A1B7ZD31_9FLAO</name>
<keyword evidence="5" id="KW-0949">S-adenosyl-L-methionine</keyword>
<evidence type="ECO:0000313" key="10">
    <source>
        <dbReference type="EMBL" id="OBR41033.1"/>
    </source>
</evidence>
<dbReference type="Pfam" id="PF12161">
    <property type="entry name" value="HsdM_N"/>
    <property type="match status" value="1"/>
</dbReference>
<evidence type="ECO:0000256" key="3">
    <source>
        <dbReference type="ARBA" id="ARBA00022603"/>
    </source>
</evidence>
<dbReference type="GO" id="GO:0032259">
    <property type="term" value="P:methylation"/>
    <property type="evidence" value="ECO:0007669"/>
    <property type="project" value="UniProtKB-KW"/>
</dbReference>
<evidence type="ECO:0000313" key="11">
    <source>
        <dbReference type="Proteomes" id="UP000092164"/>
    </source>
</evidence>
<keyword evidence="11" id="KW-1185">Reference proteome</keyword>
<dbReference type="InterPro" id="IPR038333">
    <property type="entry name" value="T1MK-like_N_sf"/>
</dbReference>
<dbReference type="InterPro" id="IPR003356">
    <property type="entry name" value="DNA_methylase_A-5"/>
</dbReference>
<evidence type="ECO:0000256" key="2">
    <source>
        <dbReference type="ARBA" id="ARBA00011900"/>
    </source>
</evidence>
<dbReference type="OrthoDB" id="32195at2"/>
<dbReference type="Pfam" id="PF02384">
    <property type="entry name" value="N6_Mtase"/>
    <property type="match status" value="1"/>
</dbReference>
<dbReference type="InterPro" id="IPR051537">
    <property type="entry name" value="DNA_Adenine_Mtase"/>
</dbReference>
<dbReference type="InterPro" id="IPR002052">
    <property type="entry name" value="DNA_methylase_N6_adenine_CS"/>
</dbReference>
<evidence type="ECO:0000259" key="8">
    <source>
        <dbReference type="Pfam" id="PF02384"/>
    </source>
</evidence>
<sequence>MSLLQSNPEIKSKIQELWNKFWSGGISNPLTAIEQITYLLFMKKLDENDTDAQSRAEFNDDPFTSRFEGEFQLPNSDLKIEKQQLRWSEFKRLPAEEMLQRVQQYVFPFIKTLDTDDSPFVKHMRNAVFIIPKPSLLVEAVKIIDEIYEEMERDASEKGQDFQDIQGDVYEYLLSEIASAGKNGQFRTPRHIIKLLVELVSPQLGNRIVDPACGTGGFLLDAYQYLVTQLDKDNKNREKDEDGFIRSSKASRFDEKTKTILNQSLQGYDIDQTMVRLGLMNLMMHGIESPQIDYTDTLSKSYNESSQYDVVLANPPFTGNIDKGDINESLQLGTTKTELLFIERIYQMLRMGGTAGIVVPQGVLFGSGRAFVEARKLMIEKSELKAVITAPSGVFKPYAGVSTALLIFTKGGETENVWFYDMQSDGYTLDDKRAKLKLKDGSDDYGDLQDIVIKYNSKKPASENDRKRTHFTVPKKEIVAEGYDLSFSRYKEEVYDEIIYDKPNKILLKLLGGEDENGNVIEGLEKEISEKLNELKELF</sequence>
<keyword evidence="4 10" id="KW-0808">Transferase</keyword>
<dbReference type="Gene3D" id="1.20.1260.30">
    <property type="match status" value="1"/>
</dbReference>
<dbReference type="GO" id="GO:0009007">
    <property type="term" value="F:site-specific DNA-methyltransferase (adenine-specific) activity"/>
    <property type="evidence" value="ECO:0007669"/>
    <property type="project" value="UniProtKB-EC"/>
</dbReference>
<evidence type="ECO:0000256" key="7">
    <source>
        <dbReference type="ARBA" id="ARBA00047942"/>
    </source>
</evidence>
<proteinExistence type="inferred from homology"/>
<comment type="caution">
    <text evidence="10">The sequence shown here is derived from an EMBL/GenBank/DDBJ whole genome shotgun (WGS) entry which is preliminary data.</text>
</comment>
<dbReference type="PRINTS" id="PR00507">
    <property type="entry name" value="N12N6MTFRASE"/>
</dbReference>
<evidence type="ECO:0000259" key="9">
    <source>
        <dbReference type="Pfam" id="PF12161"/>
    </source>
</evidence>
<dbReference type="KEGG" id="mart:BTR34_16345"/>
<comment type="catalytic activity">
    <reaction evidence="7">
        <text>a 2'-deoxyadenosine in DNA + S-adenosyl-L-methionine = an N(6)-methyl-2'-deoxyadenosine in DNA + S-adenosyl-L-homocysteine + H(+)</text>
        <dbReference type="Rhea" id="RHEA:15197"/>
        <dbReference type="Rhea" id="RHEA-COMP:12418"/>
        <dbReference type="Rhea" id="RHEA-COMP:12419"/>
        <dbReference type="ChEBI" id="CHEBI:15378"/>
        <dbReference type="ChEBI" id="CHEBI:57856"/>
        <dbReference type="ChEBI" id="CHEBI:59789"/>
        <dbReference type="ChEBI" id="CHEBI:90615"/>
        <dbReference type="ChEBI" id="CHEBI:90616"/>
        <dbReference type="EC" id="2.1.1.72"/>
    </reaction>
</comment>
<dbReference type="Gene3D" id="3.40.50.150">
    <property type="entry name" value="Vaccinia Virus protein VP39"/>
    <property type="match status" value="1"/>
</dbReference>
<dbReference type="AlphaFoldDB" id="A0A1B7ZD31"/>
<dbReference type="InterPro" id="IPR029063">
    <property type="entry name" value="SAM-dependent_MTases_sf"/>
</dbReference>
<evidence type="ECO:0000256" key="1">
    <source>
        <dbReference type="ARBA" id="ARBA00006594"/>
    </source>
</evidence>
<keyword evidence="3 10" id="KW-0489">Methyltransferase</keyword>
<dbReference type="SUPFAM" id="SSF53335">
    <property type="entry name" value="S-adenosyl-L-methionine-dependent methyltransferases"/>
    <property type="match status" value="1"/>
</dbReference>
<organism evidence="10 11">
    <name type="scientific">Maribacter hydrothermalis</name>
    <dbReference type="NCBI Taxonomy" id="1836467"/>
    <lineage>
        <taxon>Bacteria</taxon>
        <taxon>Pseudomonadati</taxon>
        <taxon>Bacteroidota</taxon>
        <taxon>Flavobacteriia</taxon>
        <taxon>Flavobacteriales</taxon>
        <taxon>Flavobacteriaceae</taxon>
        <taxon>Maribacter</taxon>
    </lineage>
</organism>
<dbReference type="GO" id="GO:0003677">
    <property type="term" value="F:DNA binding"/>
    <property type="evidence" value="ECO:0007669"/>
    <property type="project" value="InterPro"/>
</dbReference>
<accession>A0A1B7ZD31</accession>
<protein>
    <recommendedName>
        <fullName evidence="2">site-specific DNA-methyltransferase (adenine-specific)</fullName>
        <ecNumber evidence="2">2.1.1.72</ecNumber>
    </recommendedName>
</protein>
<dbReference type="InterPro" id="IPR022749">
    <property type="entry name" value="D12N6_MeTrfase_N"/>
</dbReference>
<comment type="similarity">
    <text evidence="1">Belongs to the N(4)/N(6)-methyltransferase family.</text>
</comment>
<evidence type="ECO:0000256" key="6">
    <source>
        <dbReference type="ARBA" id="ARBA00022747"/>
    </source>
</evidence>
<dbReference type="PANTHER" id="PTHR42933:SF3">
    <property type="entry name" value="TYPE I RESTRICTION ENZYME MJAVIII METHYLASE SUBUNIT"/>
    <property type="match status" value="1"/>
</dbReference>
<reference evidence="11" key="1">
    <citation type="submission" date="2016-06" db="EMBL/GenBank/DDBJ databases">
        <authorList>
            <person name="Zhan P."/>
        </authorList>
    </citation>
    <scope>NUCLEOTIDE SEQUENCE [LARGE SCALE GENOMIC DNA]</scope>
    <source>
        <strain evidence="11">T28</strain>
    </source>
</reference>
<dbReference type="Proteomes" id="UP000092164">
    <property type="component" value="Unassembled WGS sequence"/>
</dbReference>
<gene>
    <name evidence="10" type="ORF">A9200_14520</name>
</gene>